<dbReference type="Proteomes" id="UP000186817">
    <property type="component" value="Unassembled WGS sequence"/>
</dbReference>
<gene>
    <name evidence="2" type="ORF">AK812_SmicGene31358</name>
</gene>
<proteinExistence type="predicted"/>
<protein>
    <recommendedName>
        <fullName evidence="1">Ubiquitin-like domain-containing protein</fullName>
    </recommendedName>
</protein>
<evidence type="ECO:0000313" key="2">
    <source>
        <dbReference type="EMBL" id="OLP87408.1"/>
    </source>
</evidence>
<accession>A0A1Q9CWW4</accession>
<dbReference type="OrthoDB" id="432401at2759"/>
<dbReference type="SUPFAM" id="SSF50985">
    <property type="entry name" value="RCC1/BLIP-II"/>
    <property type="match status" value="1"/>
</dbReference>
<name>A0A1Q9CWW4_SYMMI</name>
<dbReference type="AlphaFoldDB" id="A0A1Q9CWW4"/>
<evidence type="ECO:0000259" key="1">
    <source>
        <dbReference type="PROSITE" id="PS50053"/>
    </source>
</evidence>
<keyword evidence="3" id="KW-1185">Reference proteome</keyword>
<comment type="caution">
    <text evidence="2">The sequence shown here is derived from an EMBL/GenBank/DDBJ whole genome shotgun (WGS) entry which is preliminary data.</text>
</comment>
<dbReference type="InterPro" id="IPR009091">
    <property type="entry name" value="RCC1/BLIP-II"/>
</dbReference>
<evidence type="ECO:0000313" key="3">
    <source>
        <dbReference type="Proteomes" id="UP000186817"/>
    </source>
</evidence>
<dbReference type="EMBL" id="LSRX01000861">
    <property type="protein sequence ID" value="OLP87408.1"/>
    <property type="molecule type" value="Genomic_DNA"/>
</dbReference>
<dbReference type="PROSITE" id="PS50053">
    <property type="entry name" value="UBIQUITIN_2"/>
    <property type="match status" value="1"/>
</dbReference>
<dbReference type="Gene3D" id="2.130.10.30">
    <property type="entry name" value="Regulator of chromosome condensation 1/beta-lactamase-inhibitor protein II"/>
    <property type="match status" value="1"/>
</dbReference>
<organism evidence="2 3">
    <name type="scientific">Symbiodinium microadriaticum</name>
    <name type="common">Dinoflagellate</name>
    <name type="synonym">Zooxanthella microadriatica</name>
    <dbReference type="NCBI Taxonomy" id="2951"/>
    <lineage>
        <taxon>Eukaryota</taxon>
        <taxon>Sar</taxon>
        <taxon>Alveolata</taxon>
        <taxon>Dinophyceae</taxon>
        <taxon>Suessiales</taxon>
        <taxon>Symbiodiniaceae</taxon>
        <taxon>Symbiodinium</taxon>
    </lineage>
</organism>
<reference evidence="2 3" key="1">
    <citation type="submission" date="2016-02" db="EMBL/GenBank/DDBJ databases">
        <title>Genome analysis of coral dinoflagellate symbionts highlights evolutionary adaptations to a symbiotic lifestyle.</title>
        <authorList>
            <person name="Aranda M."/>
            <person name="Li Y."/>
            <person name="Liew Y.J."/>
            <person name="Baumgarten S."/>
            <person name="Simakov O."/>
            <person name="Wilson M."/>
            <person name="Piel J."/>
            <person name="Ashoor H."/>
            <person name="Bougouffa S."/>
            <person name="Bajic V.B."/>
            <person name="Ryu T."/>
            <person name="Ravasi T."/>
            <person name="Bayer T."/>
            <person name="Micklem G."/>
            <person name="Kim H."/>
            <person name="Bhak J."/>
            <person name="Lajeunesse T.C."/>
            <person name="Voolstra C.R."/>
        </authorList>
    </citation>
    <scope>NUCLEOTIDE SEQUENCE [LARGE SCALE GENOMIC DNA]</scope>
    <source>
        <strain evidence="2 3">CCMP2467</strain>
    </source>
</reference>
<feature type="domain" description="Ubiquitin-like" evidence="1">
    <location>
        <begin position="3"/>
        <end position="73"/>
    </location>
</feature>
<sequence>MAFSLCVTLLSGRRAELHLPVGATADDLRRLAEQELDVRIEVLILKTGRCLAPSEKLADAGLEDGATVTAKVRGSVQTTGNNRFGGDCSAVQAQLNNVEQICASEASFAAIRSDGCLPGWALPEVRYWRTRSQTEDRQEADGVRLDARFARLCQKLHPSCPLRSFGTGADGGIETDARSLNDFFEASTGSEEQRSVVAWGNPRAGGCSCAVQHRLRDVVQIAANPGAFAAIRADGEVVPWGGVKRGGVCASAPRQVTQIQATVAAFAAIGADGSVTTWGSKRAGGDSAAVKDQLQGVESIQASSTAFAAIRSDGFPCMSRLEFETS</sequence>
<dbReference type="InterPro" id="IPR000626">
    <property type="entry name" value="Ubiquitin-like_dom"/>
</dbReference>